<dbReference type="AlphaFoldDB" id="A0A5B8NL61"/>
<dbReference type="SUPFAM" id="SSF103481">
    <property type="entry name" value="Multidrug resistance efflux transporter EmrE"/>
    <property type="match status" value="2"/>
</dbReference>
<sequence>MLGLLVMLLAAIFLSIQNVIVRLFFEGTAELGGVLTSNFEHTVLFLQVRTFFMSLAIALLAWRIYPKVFLEIKNSGKQLQSPILCGAIYFFTVILLYLAIGNLPAGIAITLFFVHPAIALLLGWWFNQEKPTFFRWLIITGVILGLILVTPNLQADLSSQFIFGTLCALGAGIGFALYATSAQRALIHFHPLSFSLVTFTLLFVFSSVTVLLMGIEIPSTRLLPVILWSLISGLVTVGGLVFTNLGIRLVGAPTASLVGSSEPVLTTVLAWLLLQENLELRQVAGMMLVTLSISGLGVEKQVSSFHRN</sequence>
<dbReference type="OrthoDB" id="517612at2"/>
<name>A0A5B8NL61_9CHRO</name>
<evidence type="ECO:0000313" key="5">
    <source>
        <dbReference type="Proteomes" id="UP000318453"/>
    </source>
</evidence>
<proteinExistence type="inferred from homology"/>
<comment type="similarity">
    <text evidence="1">Belongs to the EamA transporter family.</text>
</comment>
<dbReference type="GO" id="GO:0016020">
    <property type="term" value="C:membrane"/>
    <property type="evidence" value="ECO:0007669"/>
    <property type="project" value="InterPro"/>
</dbReference>
<gene>
    <name evidence="4" type="ORF">FRE64_04530</name>
</gene>
<dbReference type="PANTHER" id="PTHR22911">
    <property type="entry name" value="ACYL-MALONYL CONDENSING ENZYME-RELATED"/>
    <property type="match status" value="1"/>
</dbReference>
<feature type="transmembrane region" description="Helical" evidence="2">
    <location>
        <begin position="192"/>
        <end position="213"/>
    </location>
</feature>
<dbReference type="Proteomes" id="UP000318453">
    <property type="component" value="Chromosome"/>
</dbReference>
<evidence type="ECO:0000259" key="3">
    <source>
        <dbReference type="Pfam" id="PF00892"/>
    </source>
</evidence>
<feature type="transmembrane region" description="Helical" evidence="2">
    <location>
        <begin position="83"/>
        <end position="100"/>
    </location>
</feature>
<keyword evidence="2" id="KW-0812">Transmembrane</keyword>
<keyword evidence="2" id="KW-0472">Membrane</keyword>
<dbReference type="PANTHER" id="PTHR22911:SF137">
    <property type="entry name" value="SOLUTE CARRIER FAMILY 35 MEMBER G2-RELATED"/>
    <property type="match status" value="1"/>
</dbReference>
<feature type="transmembrane region" description="Helical" evidence="2">
    <location>
        <begin position="42"/>
        <end position="62"/>
    </location>
</feature>
<protein>
    <submittedName>
        <fullName evidence="4">DMT family transporter</fullName>
    </submittedName>
</protein>
<dbReference type="InterPro" id="IPR037185">
    <property type="entry name" value="EmrE-like"/>
</dbReference>
<evidence type="ECO:0000256" key="2">
    <source>
        <dbReference type="SAM" id="Phobius"/>
    </source>
</evidence>
<dbReference type="Pfam" id="PF00892">
    <property type="entry name" value="EamA"/>
    <property type="match status" value="2"/>
</dbReference>
<organism evidence="4 5">
    <name type="scientific">Euhalothece natronophila Z-M001</name>
    <dbReference type="NCBI Taxonomy" id="522448"/>
    <lineage>
        <taxon>Bacteria</taxon>
        <taxon>Bacillati</taxon>
        <taxon>Cyanobacteriota</taxon>
        <taxon>Cyanophyceae</taxon>
        <taxon>Oscillatoriophycideae</taxon>
        <taxon>Chroococcales</taxon>
        <taxon>Halothecacae</taxon>
        <taxon>Halothece cluster</taxon>
        <taxon>Euhalothece</taxon>
    </lineage>
</organism>
<evidence type="ECO:0000256" key="1">
    <source>
        <dbReference type="ARBA" id="ARBA00007362"/>
    </source>
</evidence>
<dbReference type="EMBL" id="CP042326">
    <property type="protein sequence ID" value="QDZ39261.1"/>
    <property type="molecule type" value="Genomic_DNA"/>
</dbReference>
<reference evidence="4" key="1">
    <citation type="submission" date="2019-08" db="EMBL/GenBank/DDBJ databases">
        <title>Carotenoids and Carotenoid Binding Proteins in the Halophilic Cyanobacterium Euhalothece sp. ZM00.</title>
        <authorList>
            <person name="Cho S.M."/>
            <person name="Song J.Y."/>
            <person name="Park Y.-I."/>
        </authorList>
    </citation>
    <scope>NUCLEOTIDE SEQUENCE [LARGE SCALE GENOMIC DNA]</scope>
    <source>
        <strain evidence="4">Z-M001</strain>
    </source>
</reference>
<feature type="domain" description="EamA" evidence="3">
    <location>
        <begin position="2"/>
        <end position="149"/>
    </location>
</feature>
<feature type="transmembrane region" description="Helical" evidence="2">
    <location>
        <begin position="161"/>
        <end position="180"/>
    </location>
</feature>
<accession>A0A5B8NL61</accession>
<evidence type="ECO:0000313" key="4">
    <source>
        <dbReference type="EMBL" id="QDZ39261.1"/>
    </source>
</evidence>
<keyword evidence="5" id="KW-1185">Reference proteome</keyword>
<dbReference type="Gene3D" id="1.10.3730.20">
    <property type="match status" value="1"/>
</dbReference>
<feature type="domain" description="EamA" evidence="3">
    <location>
        <begin position="163"/>
        <end position="295"/>
    </location>
</feature>
<feature type="transmembrane region" description="Helical" evidence="2">
    <location>
        <begin position="133"/>
        <end position="149"/>
    </location>
</feature>
<dbReference type="InterPro" id="IPR000620">
    <property type="entry name" value="EamA_dom"/>
</dbReference>
<dbReference type="KEGG" id="enn:FRE64_04530"/>
<dbReference type="RefSeq" id="WP_146294865.1">
    <property type="nucleotide sequence ID" value="NZ_CP042326.1"/>
</dbReference>
<feature type="transmembrane region" description="Helical" evidence="2">
    <location>
        <begin position="106"/>
        <end position="126"/>
    </location>
</feature>
<keyword evidence="2" id="KW-1133">Transmembrane helix</keyword>
<feature type="transmembrane region" description="Helical" evidence="2">
    <location>
        <begin position="225"/>
        <end position="247"/>
    </location>
</feature>